<accession>A0ABR9T9C9</accession>
<feature type="domain" description="Protein FecR C-terminal" evidence="3">
    <location>
        <begin position="393"/>
        <end position="459"/>
    </location>
</feature>
<evidence type="ECO:0000259" key="2">
    <source>
        <dbReference type="Pfam" id="PF04773"/>
    </source>
</evidence>
<dbReference type="PANTHER" id="PTHR30273">
    <property type="entry name" value="PERIPLASMIC SIGNAL SENSOR AND SIGMA FACTOR ACTIVATOR FECR-RELATED"/>
    <property type="match status" value="1"/>
</dbReference>
<name>A0ABR9T9C9_9SPHI</name>
<feature type="transmembrane region" description="Helical" evidence="1">
    <location>
        <begin position="140"/>
        <end position="158"/>
    </location>
</feature>
<sequence length="461" mass="51492">MFLQNSIIKGGTIVILKIMCLINSLLGFFLKKNSMDFIFDSYYLYIKPVLTMDELNDLFKRYINNECTKEEIKYLMKSFDISDNQVELKQAINEHLRSQHQGEELTGVDERILHVYQNLKERITEEGEEDRVLVVKWSKVFSVAAAILIILGGSYLFMLSDINQSLVEIAEIAKPKVIEPGGNKAILTLADGTQVVLEQAVNGFISGTGGAISKTADGIIEIGNMEAAENTIQILTLETPRGGQYQLNLPDGTRAWLNSASSISFPSSFDGDERKVEITGEVYFEVASQKEDPVNAQSQKFVPFIVKVPSKGDKYGQEIKVLGTHFNVNSYPEEGDYTTTLIEGSVRVSSLNATGKLVDSKLLSPGQQSKVGSNIRVSKVDVQQQVAWKDDLISFVDADIESIMRQVARWYNVEVEYSTLLPPRIFTGKISRSSNLNQLLEILEKSNIHFEVKGRKITVLP</sequence>
<dbReference type="InterPro" id="IPR006860">
    <property type="entry name" value="FecR"/>
</dbReference>
<dbReference type="Pfam" id="PF16344">
    <property type="entry name" value="FecR_C"/>
    <property type="match status" value="1"/>
</dbReference>
<keyword evidence="1" id="KW-0812">Transmembrane</keyword>
<keyword evidence="5" id="KW-1185">Reference proteome</keyword>
<dbReference type="InterPro" id="IPR012373">
    <property type="entry name" value="Ferrdict_sens_TM"/>
</dbReference>
<reference evidence="4 5" key="1">
    <citation type="submission" date="2018-02" db="EMBL/GenBank/DDBJ databases">
        <title>Sphingobacterium KA21.</title>
        <authorList>
            <person name="Vasarhelyi B.M."/>
            <person name="Deshmukh S."/>
            <person name="Balint B."/>
            <person name="Kukolya J."/>
        </authorList>
    </citation>
    <scope>NUCLEOTIDE SEQUENCE [LARGE SCALE GENOMIC DNA]</scope>
    <source>
        <strain evidence="4 5">Ka21</strain>
    </source>
</reference>
<evidence type="ECO:0000313" key="5">
    <source>
        <dbReference type="Proteomes" id="UP000618319"/>
    </source>
</evidence>
<dbReference type="InterPro" id="IPR032508">
    <property type="entry name" value="FecR_C"/>
</dbReference>
<gene>
    <name evidence="4" type="ORF">C4F40_10930</name>
</gene>
<evidence type="ECO:0000259" key="3">
    <source>
        <dbReference type="Pfam" id="PF16344"/>
    </source>
</evidence>
<keyword evidence="1" id="KW-0472">Membrane</keyword>
<evidence type="ECO:0000256" key="1">
    <source>
        <dbReference type="SAM" id="Phobius"/>
    </source>
</evidence>
<dbReference type="Gene3D" id="3.55.50.30">
    <property type="match status" value="1"/>
</dbReference>
<feature type="transmembrane region" description="Helical" evidence="1">
    <location>
        <begin position="6"/>
        <end position="30"/>
    </location>
</feature>
<evidence type="ECO:0000313" key="4">
    <source>
        <dbReference type="EMBL" id="MBE8721237.1"/>
    </source>
</evidence>
<dbReference type="Gene3D" id="2.60.120.1440">
    <property type="match status" value="1"/>
</dbReference>
<dbReference type="EMBL" id="PSKQ01000019">
    <property type="protein sequence ID" value="MBE8721237.1"/>
    <property type="molecule type" value="Genomic_DNA"/>
</dbReference>
<protein>
    <recommendedName>
        <fullName evidence="6">Anti-sigma factor</fullName>
    </recommendedName>
</protein>
<dbReference type="Pfam" id="PF04773">
    <property type="entry name" value="FecR"/>
    <property type="match status" value="1"/>
</dbReference>
<comment type="caution">
    <text evidence="4">The sequence shown here is derived from an EMBL/GenBank/DDBJ whole genome shotgun (WGS) entry which is preliminary data.</text>
</comment>
<keyword evidence="1" id="KW-1133">Transmembrane helix</keyword>
<dbReference type="PANTHER" id="PTHR30273:SF2">
    <property type="entry name" value="PROTEIN FECR"/>
    <property type="match status" value="1"/>
</dbReference>
<evidence type="ECO:0008006" key="6">
    <source>
        <dbReference type="Google" id="ProtNLM"/>
    </source>
</evidence>
<feature type="domain" description="FecR protein" evidence="2">
    <location>
        <begin position="236"/>
        <end position="347"/>
    </location>
</feature>
<proteinExistence type="predicted"/>
<dbReference type="Proteomes" id="UP000618319">
    <property type="component" value="Unassembled WGS sequence"/>
</dbReference>
<organism evidence="4 5">
    <name type="scientific">Sphingobacterium pedocola</name>
    <dbReference type="NCBI Taxonomy" id="2082722"/>
    <lineage>
        <taxon>Bacteria</taxon>
        <taxon>Pseudomonadati</taxon>
        <taxon>Bacteroidota</taxon>
        <taxon>Sphingobacteriia</taxon>
        <taxon>Sphingobacteriales</taxon>
        <taxon>Sphingobacteriaceae</taxon>
        <taxon>Sphingobacterium</taxon>
    </lineage>
</organism>